<dbReference type="AlphaFoldDB" id="A0A1S1V908"/>
<evidence type="ECO:0000313" key="2">
    <source>
        <dbReference type="EMBL" id="OHW63101.1"/>
    </source>
</evidence>
<organism evidence="2 3">
    <name type="scientific">Andreesenia angusta</name>
    <dbReference type="NCBI Taxonomy" id="39480"/>
    <lineage>
        <taxon>Bacteria</taxon>
        <taxon>Bacillati</taxon>
        <taxon>Bacillota</taxon>
        <taxon>Tissierellia</taxon>
        <taxon>Tissierellales</taxon>
        <taxon>Gottschalkiaceae</taxon>
        <taxon>Andreesenia</taxon>
    </lineage>
</organism>
<dbReference type="EMBL" id="MKIE01000002">
    <property type="protein sequence ID" value="OHW63101.1"/>
    <property type="molecule type" value="Genomic_DNA"/>
</dbReference>
<dbReference type="Proteomes" id="UP000180254">
    <property type="component" value="Unassembled WGS sequence"/>
</dbReference>
<feature type="domain" description="Myb-like" evidence="1">
    <location>
        <begin position="150"/>
        <end position="197"/>
    </location>
</feature>
<name>A0A1S1V908_9FIRM</name>
<evidence type="ECO:0000313" key="3">
    <source>
        <dbReference type="Proteomes" id="UP000180254"/>
    </source>
</evidence>
<comment type="caution">
    <text evidence="2">The sequence shown here is derived from an EMBL/GenBank/DDBJ whole genome shotgun (WGS) entry which is preliminary data.</text>
</comment>
<dbReference type="STRING" id="39480.EUAN_08850"/>
<dbReference type="SMART" id="SM00717">
    <property type="entry name" value="SANT"/>
    <property type="match status" value="3"/>
</dbReference>
<dbReference type="RefSeq" id="WP_071062042.1">
    <property type="nucleotide sequence ID" value="NZ_MKIE01000002.1"/>
</dbReference>
<keyword evidence="3" id="KW-1185">Reference proteome</keyword>
<feature type="domain" description="Myb-like" evidence="1">
    <location>
        <begin position="205"/>
        <end position="251"/>
    </location>
</feature>
<reference evidence="2 3" key="1">
    <citation type="submission" date="2016-09" db="EMBL/GenBank/DDBJ databases">
        <title>Genome sequence of Eubacterium angustum.</title>
        <authorList>
            <person name="Poehlein A."/>
            <person name="Daniel R."/>
        </authorList>
    </citation>
    <scope>NUCLEOTIDE SEQUENCE [LARGE SCALE GENOMIC DNA]</scope>
    <source>
        <strain evidence="2 3">DSM 1989</strain>
    </source>
</reference>
<dbReference type="OrthoDB" id="1669646at2"/>
<gene>
    <name evidence="2" type="ORF">EUAN_08850</name>
</gene>
<accession>A0A1S1V908</accession>
<evidence type="ECO:0000259" key="1">
    <source>
        <dbReference type="SMART" id="SM00717"/>
    </source>
</evidence>
<dbReference type="InterPro" id="IPR001005">
    <property type="entry name" value="SANT/Myb"/>
</dbReference>
<proteinExistence type="predicted"/>
<feature type="domain" description="Myb-like" evidence="1">
    <location>
        <begin position="5"/>
        <end position="50"/>
    </location>
</feature>
<protein>
    <recommendedName>
        <fullName evidence="1">Myb-like domain-containing protein</fullName>
    </recommendedName>
</protein>
<sequence length="264" mass="30828">MVEITNKKWSKEEVEYLESAWGTVAIPSIAKKLDRSLQAVKLKANKIGLTAFLECGDYITLNLLRTALRNGNANGGNYTIDQWERKGLPIRRKRVDQCSFKVVKVEDFWRWAEKNRTLIDFSKMEPGALGAEPGWAKEQRKADNDMAKFKRTPWTVEDDGILKSMLRQYRYGYRELSERLNRTEGAIKRRIMDLGLRERPLKAYNHNKWTEEEVEILSEMYEKGYQPDAIRGKINRSAQSIRGKIERMVYGGQLRPRSNFRKTC</sequence>